<gene>
    <name evidence="1" type="ORF">GDO81_009476</name>
</gene>
<accession>A0AAV7BRA4</accession>
<dbReference type="EMBL" id="WNYA01000004">
    <property type="protein sequence ID" value="KAG8575218.1"/>
    <property type="molecule type" value="Genomic_DNA"/>
</dbReference>
<dbReference type="Proteomes" id="UP000824782">
    <property type="component" value="Unassembled WGS sequence"/>
</dbReference>
<dbReference type="AlphaFoldDB" id="A0AAV7BRA4"/>
<evidence type="ECO:0000313" key="2">
    <source>
        <dbReference type="Proteomes" id="UP000824782"/>
    </source>
</evidence>
<sequence>MRAAHACLGRGHSLHCQRNCNANHNCMNKLQCYRMASDCTLFFCVFFVLKMTFPPGTPPPPPSFPIWTRPLQDRADRSATPLHIHASH</sequence>
<organism evidence="1 2">
    <name type="scientific">Engystomops pustulosus</name>
    <name type="common">Tungara frog</name>
    <name type="synonym">Physalaemus pustulosus</name>
    <dbReference type="NCBI Taxonomy" id="76066"/>
    <lineage>
        <taxon>Eukaryota</taxon>
        <taxon>Metazoa</taxon>
        <taxon>Chordata</taxon>
        <taxon>Craniata</taxon>
        <taxon>Vertebrata</taxon>
        <taxon>Euteleostomi</taxon>
        <taxon>Amphibia</taxon>
        <taxon>Batrachia</taxon>
        <taxon>Anura</taxon>
        <taxon>Neobatrachia</taxon>
        <taxon>Hyloidea</taxon>
        <taxon>Leptodactylidae</taxon>
        <taxon>Leiuperinae</taxon>
        <taxon>Engystomops</taxon>
    </lineage>
</organism>
<evidence type="ECO:0000313" key="1">
    <source>
        <dbReference type="EMBL" id="KAG8575218.1"/>
    </source>
</evidence>
<reference evidence="1" key="1">
    <citation type="thesis" date="2020" institute="ProQuest LLC" country="789 East Eisenhower Parkway, Ann Arbor, MI, USA">
        <title>Comparative Genomics and Chromosome Evolution.</title>
        <authorList>
            <person name="Mudd A.B."/>
        </authorList>
    </citation>
    <scope>NUCLEOTIDE SEQUENCE</scope>
    <source>
        <strain evidence="1">237g6f4</strain>
        <tissue evidence="1">Blood</tissue>
    </source>
</reference>
<keyword evidence="2" id="KW-1185">Reference proteome</keyword>
<proteinExistence type="predicted"/>
<name>A0AAV7BRA4_ENGPU</name>
<comment type="caution">
    <text evidence="1">The sequence shown here is derived from an EMBL/GenBank/DDBJ whole genome shotgun (WGS) entry which is preliminary data.</text>
</comment>
<protein>
    <submittedName>
        <fullName evidence="1">Uncharacterized protein</fullName>
    </submittedName>
</protein>